<accession>A0A4R7ZUN1</accession>
<dbReference type="PANTHER" id="PTHR18964:SF149">
    <property type="entry name" value="BIFUNCTIONAL UDP-N-ACETYLGLUCOSAMINE 2-EPIMERASE_N-ACETYLMANNOSAMINE KINASE"/>
    <property type="match status" value="1"/>
</dbReference>
<evidence type="ECO:0000259" key="2">
    <source>
        <dbReference type="SMART" id="SM00419"/>
    </source>
</evidence>
<evidence type="ECO:0000313" key="3">
    <source>
        <dbReference type="EMBL" id="TDW21813.1"/>
    </source>
</evidence>
<sequence>MTVVTGGVAGGVGDGVGGASAARPQLIREINERVLLDHIRRSGPISRTELAGLTGLSKPTVSAALSSLERSGLVHVTGQRTGVPGPAASLYEVRPEAGYVLGLDVGREFLRGAISDLSGSVRARLSVRTKAGDAMARIQELADLAVTLATEAGIQLTQLTQTVLGSPGVYDPRLDALTLTGRLSGWDSPATLAALRDRFGSSLMIENDIDAAAIAERVHGHGRNVDSFAFVSVGTGIGMGLVLDGKLRHGSHGVAGEIGYLPFTEGSGSDPRDARKRGGFDASASAAAVVRAARRAGVRGTSTAEKVFAAAARGDVVAAAVVAEEALLVAKAVCTVITVVDPDLIVLGGGIGQAPGFLEAVVKQLRQMAPVLPDVKASVLGTETVVAGCLAAGLDRSWQSLVGRTANSV</sequence>
<dbReference type="GO" id="GO:0016301">
    <property type="term" value="F:kinase activity"/>
    <property type="evidence" value="ECO:0007669"/>
    <property type="project" value="UniProtKB-KW"/>
</dbReference>
<keyword evidence="3" id="KW-0418">Kinase</keyword>
<evidence type="ECO:0000313" key="4">
    <source>
        <dbReference type="Proteomes" id="UP000295447"/>
    </source>
</evidence>
<dbReference type="InterPro" id="IPR043129">
    <property type="entry name" value="ATPase_NBD"/>
</dbReference>
<dbReference type="InterPro" id="IPR000600">
    <property type="entry name" value="ROK"/>
</dbReference>
<gene>
    <name evidence="3" type="ORF">EV650_0644</name>
</gene>
<dbReference type="CDD" id="cd23763">
    <property type="entry name" value="ASKHA_ATPase_ROK"/>
    <property type="match status" value="1"/>
</dbReference>
<dbReference type="Pfam" id="PF00480">
    <property type="entry name" value="ROK"/>
    <property type="match status" value="1"/>
</dbReference>
<dbReference type="GO" id="GO:0006355">
    <property type="term" value="P:regulation of DNA-templated transcription"/>
    <property type="evidence" value="ECO:0007669"/>
    <property type="project" value="InterPro"/>
</dbReference>
<evidence type="ECO:0000256" key="1">
    <source>
        <dbReference type="ARBA" id="ARBA00006479"/>
    </source>
</evidence>
<dbReference type="AlphaFoldDB" id="A0A4R7ZUN1"/>
<name>A0A4R7ZUN1_9ACTN</name>
<dbReference type="SMART" id="SM00419">
    <property type="entry name" value="HTH_CRP"/>
    <property type="match status" value="1"/>
</dbReference>
<dbReference type="Gene3D" id="3.30.420.40">
    <property type="match status" value="2"/>
</dbReference>
<comment type="caution">
    <text evidence="3">The sequence shown here is derived from an EMBL/GenBank/DDBJ whole genome shotgun (WGS) entry which is preliminary data.</text>
</comment>
<organism evidence="3 4">
    <name type="scientific">Kribbella kalugense</name>
    <dbReference type="NCBI Taxonomy" id="2512221"/>
    <lineage>
        <taxon>Bacteria</taxon>
        <taxon>Bacillati</taxon>
        <taxon>Actinomycetota</taxon>
        <taxon>Actinomycetes</taxon>
        <taxon>Propionibacteriales</taxon>
        <taxon>Kribbellaceae</taxon>
        <taxon>Kribbella</taxon>
    </lineage>
</organism>
<dbReference type="Proteomes" id="UP000295447">
    <property type="component" value="Unassembled WGS sequence"/>
</dbReference>
<dbReference type="PANTHER" id="PTHR18964">
    <property type="entry name" value="ROK (REPRESSOR, ORF, KINASE) FAMILY"/>
    <property type="match status" value="1"/>
</dbReference>
<keyword evidence="4" id="KW-1185">Reference proteome</keyword>
<dbReference type="Gene3D" id="1.10.10.10">
    <property type="entry name" value="Winged helix-like DNA-binding domain superfamily/Winged helix DNA-binding domain"/>
    <property type="match status" value="1"/>
</dbReference>
<dbReference type="InterPro" id="IPR036390">
    <property type="entry name" value="WH_DNA-bd_sf"/>
</dbReference>
<dbReference type="SUPFAM" id="SSF53067">
    <property type="entry name" value="Actin-like ATPase domain"/>
    <property type="match status" value="1"/>
</dbReference>
<protein>
    <submittedName>
        <fullName evidence="3">Putative NBD/HSP70 family sugar kinase</fullName>
    </submittedName>
</protein>
<dbReference type="InterPro" id="IPR012318">
    <property type="entry name" value="HTH_CRP"/>
</dbReference>
<feature type="domain" description="HTH crp-type" evidence="2">
    <location>
        <begin position="37"/>
        <end position="85"/>
    </location>
</feature>
<proteinExistence type="inferred from homology"/>
<dbReference type="InterPro" id="IPR036388">
    <property type="entry name" value="WH-like_DNA-bd_sf"/>
</dbReference>
<reference evidence="3 4" key="1">
    <citation type="submission" date="2019-03" db="EMBL/GenBank/DDBJ databases">
        <title>Genomic Encyclopedia of Type Strains, Phase III (KMG-III): the genomes of soil and plant-associated and newly described type strains.</title>
        <authorList>
            <person name="Whitman W."/>
        </authorList>
    </citation>
    <scope>NUCLEOTIDE SEQUENCE [LARGE SCALE GENOMIC DNA]</scope>
    <source>
        <strain evidence="3 4">VKM Ac-2570</strain>
    </source>
</reference>
<dbReference type="RefSeq" id="WP_166678000.1">
    <property type="nucleotide sequence ID" value="NZ_SODF01000001.1"/>
</dbReference>
<comment type="similarity">
    <text evidence="1">Belongs to the ROK (NagC/XylR) family.</text>
</comment>
<dbReference type="SUPFAM" id="SSF46785">
    <property type="entry name" value="Winged helix' DNA-binding domain"/>
    <property type="match status" value="1"/>
</dbReference>
<dbReference type="EMBL" id="SODF01000001">
    <property type="protein sequence ID" value="TDW21813.1"/>
    <property type="molecule type" value="Genomic_DNA"/>
</dbReference>
<dbReference type="GO" id="GO:0003677">
    <property type="term" value="F:DNA binding"/>
    <property type="evidence" value="ECO:0007669"/>
    <property type="project" value="InterPro"/>
</dbReference>
<dbReference type="Pfam" id="PF13412">
    <property type="entry name" value="HTH_24"/>
    <property type="match status" value="1"/>
</dbReference>
<keyword evidence="3" id="KW-0808">Transferase</keyword>